<comment type="caution">
    <text evidence="1">The sequence shown here is derived from an EMBL/GenBank/DDBJ whole genome shotgun (WGS) entry which is preliminary data.</text>
</comment>
<dbReference type="RefSeq" id="WP_380719805.1">
    <property type="nucleotide sequence ID" value="NZ_JBHSGI010000026.1"/>
</dbReference>
<reference evidence="2" key="1">
    <citation type="journal article" date="2019" name="Int. J. Syst. Evol. Microbiol.">
        <title>The Global Catalogue of Microorganisms (GCM) 10K type strain sequencing project: providing services to taxonomists for standard genome sequencing and annotation.</title>
        <authorList>
            <consortium name="The Broad Institute Genomics Platform"/>
            <consortium name="The Broad Institute Genome Sequencing Center for Infectious Disease"/>
            <person name="Wu L."/>
            <person name="Ma J."/>
        </authorList>
    </citation>
    <scope>NUCLEOTIDE SEQUENCE [LARGE SCALE GENOMIC DNA]</scope>
    <source>
        <strain evidence="2">CGMCC 4.7283</strain>
    </source>
</reference>
<dbReference type="Proteomes" id="UP001595973">
    <property type="component" value="Unassembled WGS sequence"/>
</dbReference>
<gene>
    <name evidence="1" type="ORF">ACFO5X_18695</name>
</gene>
<protein>
    <recommendedName>
        <fullName evidence="3">Glycosaminoglycan attachment site</fullName>
    </recommendedName>
</protein>
<evidence type="ECO:0000313" key="2">
    <source>
        <dbReference type="Proteomes" id="UP001595973"/>
    </source>
</evidence>
<evidence type="ECO:0008006" key="3">
    <source>
        <dbReference type="Google" id="ProtNLM"/>
    </source>
</evidence>
<keyword evidence="2" id="KW-1185">Reference proteome</keyword>
<sequence length="481" mass="53596">MNIDSSVKGLALNEISELRFNAIAGYARHPRAALTGEELAYYESEDGSILGLLIRDRIDGDFAGMAFGRDAKLRFRWTSMTDFLESPELAQEALTELITNLLDEPEEFHHQGDERGEPVDFFTPMHAPEVLHPDFQQVASEIGFFPARGIIEPMMRWHEDLDGNFVEQFQSTAFDQRIWELYLFATLIELGFSLDATHAVPDFIGTSLFGSIAVEAVTVGPTRRGAEIVPPPPVETEEQMEAYLRDYMPIKFGSPLFSKLRKKYWEKEQIAGVPLVFAIADFSSPGSMIHTRSALERYLYGYSFDAARDEQGRTVAQPIKIIEHRWGDKVVPSGFFDIPDSEHVSAVISTTAGTISKFNRMGILAGFDAGNVLMTRTGAVVDPDPEARDPLLFKAIVNVKGYHESWVEGLNVYHNPRAIIPVEEQLVPGAAHHHCDAEGNWTTTAPRFHPLASSTEILGGVNVAEALANFEGPAIRFWKKP</sequence>
<dbReference type="EMBL" id="JBHSGI010000026">
    <property type="protein sequence ID" value="MFC4670592.1"/>
    <property type="molecule type" value="Genomic_DNA"/>
</dbReference>
<evidence type="ECO:0000313" key="1">
    <source>
        <dbReference type="EMBL" id="MFC4670592.1"/>
    </source>
</evidence>
<proteinExistence type="predicted"/>
<organism evidence="1 2">
    <name type="scientific">Seohaeicola nanhaiensis</name>
    <dbReference type="NCBI Taxonomy" id="1387282"/>
    <lineage>
        <taxon>Bacteria</taxon>
        <taxon>Pseudomonadati</taxon>
        <taxon>Pseudomonadota</taxon>
        <taxon>Alphaproteobacteria</taxon>
        <taxon>Rhodobacterales</taxon>
        <taxon>Roseobacteraceae</taxon>
        <taxon>Seohaeicola</taxon>
    </lineage>
</organism>
<name>A0ABV9KK93_9RHOB</name>
<accession>A0ABV9KK93</accession>